<evidence type="ECO:0000256" key="1">
    <source>
        <dbReference type="SAM" id="MobiDB-lite"/>
    </source>
</evidence>
<dbReference type="AlphaFoldDB" id="A0A8C4MKY7"/>
<feature type="region of interest" description="Disordered" evidence="1">
    <location>
        <begin position="1"/>
        <end position="46"/>
    </location>
</feature>
<name>A0A8C4MKY7_EQUAS</name>
<organism evidence="2">
    <name type="scientific">Equus asinus asinus</name>
    <dbReference type="NCBI Taxonomy" id="83772"/>
    <lineage>
        <taxon>Eukaryota</taxon>
        <taxon>Metazoa</taxon>
        <taxon>Chordata</taxon>
        <taxon>Craniata</taxon>
        <taxon>Vertebrata</taxon>
        <taxon>Euteleostomi</taxon>
        <taxon>Mammalia</taxon>
        <taxon>Eutheria</taxon>
        <taxon>Laurasiatheria</taxon>
        <taxon>Perissodactyla</taxon>
        <taxon>Equidae</taxon>
        <taxon>Equus</taxon>
    </lineage>
</organism>
<accession>A0A8C4MKY7</accession>
<sequence>MTLPGVTQRRPELGALPNPAGQRGPSALAASGAPAGCAPGPRPAPGPRTLIFVLGTLLLVSRRRGSWLGKARLVAGREQGEGTRPGACPGHQRPGHVQADRTVGRVRRRAGSPARRRRPGPRGRRARAPPAGPWPGWPRRAVPGVNSRIVEGPGSSWKLPSKRRER</sequence>
<feature type="compositionally biased region" description="Low complexity" evidence="1">
    <location>
        <begin position="23"/>
        <end position="39"/>
    </location>
</feature>
<protein>
    <submittedName>
        <fullName evidence="2">Uncharacterized protein</fullName>
    </submittedName>
</protein>
<evidence type="ECO:0000313" key="2">
    <source>
        <dbReference type="Ensembl" id="ENSEASP00005027592.1"/>
    </source>
</evidence>
<feature type="region of interest" description="Disordered" evidence="1">
    <location>
        <begin position="74"/>
        <end position="166"/>
    </location>
</feature>
<proteinExistence type="predicted"/>
<reference evidence="2" key="1">
    <citation type="submission" date="2023-03" db="UniProtKB">
        <authorList>
            <consortium name="Ensembl"/>
        </authorList>
    </citation>
    <scope>IDENTIFICATION</scope>
</reference>
<dbReference type="Ensembl" id="ENSEAST00005029968.1">
    <property type="protein sequence ID" value="ENSEASP00005027592.1"/>
    <property type="gene ID" value="ENSEASG00005018785.1"/>
</dbReference>
<feature type="compositionally biased region" description="Basic residues" evidence="1">
    <location>
        <begin position="104"/>
        <end position="127"/>
    </location>
</feature>